<dbReference type="EMBL" id="QXGC01003085">
    <property type="protein sequence ID" value="KAE9178784.1"/>
    <property type="molecule type" value="Genomic_DNA"/>
</dbReference>
<dbReference type="Proteomes" id="UP000433483">
    <property type="component" value="Unassembled WGS sequence"/>
</dbReference>
<feature type="region of interest" description="Disordered" evidence="1">
    <location>
        <begin position="279"/>
        <end position="306"/>
    </location>
</feature>
<dbReference type="EMBL" id="QXGB01003203">
    <property type="protein sequence ID" value="KAE9172146.1"/>
    <property type="molecule type" value="Genomic_DNA"/>
</dbReference>
<dbReference type="Proteomes" id="UP000440367">
    <property type="component" value="Unassembled WGS sequence"/>
</dbReference>
<organism evidence="2 8">
    <name type="scientific">Phytophthora fragariae</name>
    <dbReference type="NCBI Taxonomy" id="53985"/>
    <lineage>
        <taxon>Eukaryota</taxon>
        <taxon>Sar</taxon>
        <taxon>Stramenopiles</taxon>
        <taxon>Oomycota</taxon>
        <taxon>Peronosporomycetes</taxon>
        <taxon>Peronosporales</taxon>
        <taxon>Peronosporaceae</taxon>
        <taxon>Phytophthora</taxon>
    </lineage>
</organism>
<feature type="region of interest" description="Disordered" evidence="1">
    <location>
        <begin position="240"/>
        <end position="263"/>
    </location>
</feature>
<name>A0A6A3HUZ8_9STRA</name>
<evidence type="ECO:0000313" key="9">
    <source>
        <dbReference type="Proteomes" id="UP000476176"/>
    </source>
</evidence>
<reference evidence="8 9" key="1">
    <citation type="submission" date="2018-09" db="EMBL/GenBank/DDBJ databases">
        <title>Genomic investigation of the strawberry pathogen Phytophthora fragariae indicates pathogenicity is determined by transcriptional variation in three key races.</title>
        <authorList>
            <person name="Adams T.M."/>
            <person name="Armitage A.D."/>
            <person name="Sobczyk M.K."/>
            <person name="Bates H.J."/>
            <person name="Dunwell J.M."/>
            <person name="Nellist C.F."/>
            <person name="Harrison R.J."/>
        </authorList>
    </citation>
    <scope>NUCLEOTIDE SEQUENCE [LARGE SCALE GENOMIC DNA]</scope>
    <source>
        <strain evidence="5 7">BC-1</strain>
        <strain evidence="4 9">BC-23</strain>
        <strain evidence="3 6">NOV-27</strain>
        <strain evidence="2 8">SCRP245</strain>
    </source>
</reference>
<dbReference type="EMBL" id="QXFW01003066">
    <property type="protein sequence ID" value="KAE8973257.1"/>
    <property type="molecule type" value="Genomic_DNA"/>
</dbReference>
<evidence type="ECO:0000313" key="2">
    <source>
        <dbReference type="EMBL" id="KAE8973257.1"/>
    </source>
</evidence>
<gene>
    <name evidence="5" type="ORF">PF002_g27543</name>
    <name evidence="4" type="ORF">PF004_g25375</name>
    <name evidence="3" type="ORF">PF005_g26843</name>
    <name evidence="2" type="ORF">PF011_g25326</name>
</gene>
<evidence type="ECO:0000313" key="6">
    <source>
        <dbReference type="Proteomes" id="UP000433483"/>
    </source>
</evidence>
<evidence type="ECO:0000313" key="3">
    <source>
        <dbReference type="EMBL" id="KAE9172146.1"/>
    </source>
</evidence>
<evidence type="ECO:0008006" key="10">
    <source>
        <dbReference type="Google" id="ProtNLM"/>
    </source>
</evidence>
<evidence type="ECO:0000313" key="5">
    <source>
        <dbReference type="EMBL" id="KAE9180517.1"/>
    </source>
</evidence>
<dbReference type="Proteomes" id="UP000460718">
    <property type="component" value="Unassembled WGS sequence"/>
</dbReference>
<feature type="compositionally biased region" description="Basic and acidic residues" evidence="1">
    <location>
        <begin position="279"/>
        <end position="289"/>
    </location>
</feature>
<dbReference type="Proteomes" id="UP000476176">
    <property type="component" value="Unassembled WGS sequence"/>
</dbReference>
<accession>A0A6A3HUZ8</accession>
<evidence type="ECO:0000256" key="1">
    <source>
        <dbReference type="SAM" id="MobiDB-lite"/>
    </source>
</evidence>
<evidence type="ECO:0000313" key="8">
    <source>
        <dbReference type="Proteomes" id="UP000460718"/>
    </source>
</evidence>
<proteinExistence type="predicted"/>
<evidence type="ECO:0000313" key="4">
    <source>
        <dbReference type="EMBL" id="KAE9178784.1"/>
    </source>
</evidence>
<dbReference type="AlphaFoldDB" id="A0A6A3HUZ8"/>
<sequence length="306" mass="33228">MGVVEQLVVEGSNRIAEDAVGEAEGMVVVEVAVEMLWLLTLLRQALIVHPQRNQRHAKELRERREAARGMPVRKFGVMEAGKPANAEDRGSVVAAVDGVAVKALMLDTGADASLVARGVLDALEAMGKTLSVRPVAGITLSPVGKGAIAVTRSVIFREVVLTTTAGPLMLRNLSCYVEEHNNSMEMIVGRPIMKLLGYSTDKLPVEARSISPEWELGGHRTGGGESDAAPTTLQKMCRLQESPRDPTLTTEEAEDVERQETRTATPCMRPTNLTEVIQHLEKRGRHENGPDSGWTRQAGRCTPLSR</sequence>
<comment type="caution">
    <text evidence="2">The sequence shown here is derived from an EMBL/GenBank/DDBJ whole genome shotgun (WGS) entry which is preliminary data.</text>
</comment>
<dbReference type="EMBL" id="QXGD01003121">
    <property type="protein sequence ID" value="KAE9180517.1"/>
    <property type="molecule type" value="Genomic_DNA"/>
</dbReference>
<dbReference type="OrthoDB" id="126062at2759"/>
<keyword evidence="6" id="KW-1185">Reference proteome</keyword>
<evidence type="ECO:0000313" key="7">
    <source>
        <dbReference type="Proteomes" id="UP000440367"/>
    </source>
</evidence>
<protein>
    <recommendedName>
        <fullName evidence="10">Peptidase A2 domain-containing protein</fullName>
    </recommendedName>
</protein>